<keyword evidence="2" id="KW-1185">Reference proteome</keyword>
<evidence type="ECO:0000313" key="1">
    <source>
        <dbReference type="EMBL" id="KAF2643921.1"/>
    </source>
</evidence>
<sequence>MAGRVWKYGGSGVTGGDWSMVYCRVYTKSQVYTTVRDTRRHMTQGPQNLGTPRVSLPNNLHIHAHVNNNNNNKENNCRALLHKPMRPTRDRQAAGPCIEIVRYGVVREIFNTAWIHASSICWGVAESESSDNKASAGGMRKHPILVTGDGAGSWDSQKSWGRVPGLGYRRIAQRREMMHFNDGRVPAESVEEGIVDRRKPRMTSEAPELHQGGKRLLAGSSAKLTLAAVIMQASFEVFPYEVCWRQAGASAPRPSSNVTWN</sequence>
<gene>
    <name evidence="1" type="ORF">P280DRAFT_504832</name>
</gene>
<evidence type="ECO:0000313" key="2">
    <source>
        <dbReference type="Proteomes" id="UP000799753"/>
    </source>
</evidence>
<reference evidence="1" key="1">
    <citation type="journal article" date="2020" name="Stud. Mycol.">
        <title>101 Dothideomycetes genomes: a test case for predicting lifestyles and emergence of pathogens.</title>
        <authorList>
            <person name="Haridas S."/>
            <person name="Albert R."/>
            <person name="Binder M."/>
            <person name="Bloem J."/>
            <person name="Labutti K."/>
            <person name="Salamov A."/>
            <person name="Andreopoulos B."/>
            <person name="Baker S."/>
            <person name="Barry K."/>
            <person name="Bills G."/>
            <person name="Bluhm B."/>
            <person name="Cannon C."/>
            <person name="Castanera R."/>
            <person name="Culley D."/>
            <person name="Daum C."/>
            <person name="Ezra D."/>
            <person name="Gonzalez J."/>
            <person name="Henrissat B."/>
            <person name="Kuo A."/>
            <person name="Liang C."/>
            <person name="Lipzen A."/>
            <person name="Lutzoni F."/>
            <person name="Magnuson J."/>
            <person name="Mondo S."/>
            <person name="Nolan M."/>
            <person name="Ohm R."/>
            <person name="Pangilinan J."/>
            <person name="Park H.-J."/>
            <person name="Ramirez L."/>
            <person name="Alfaro M."/>
            <person name="Sun H."/>
            <person name="Tritt A."/>
            <person name="Yoshinaga Y."/>
            <person name="Zwiers L.-H."/>
            <person name="Turgeon B."/>
            <person name="Goodwin S."/>
            <person name="Spatafora J."/>
            <person name="Crous P."/>
            <person name="Grigoriev I."/>
        </authorList>
    </citation>
    <scope>NUCLEOTIDE SEQUENCE</scope>
    <source>
        <strain evidence="1">CBS 473.64</strain>
    </source>
</reference>
<dbReference type="AlphaFoldDB" id="A0A6A6SAP7"/>
<accession>A0A6A6SAP7</accession>
<organism evidence="1 2">
    <name type="scientific">Massarina eburnea CBS 473.64</name>
    <dbReference type="NCBI Taxonomy" id="1395130"/>
    <lineage>
        <taxon>Eukaryota</taxon>
        <taxon>Fungi</taxon>
        <taxon>Dikarya</taxon>
        <taxon>Ascomycota</taxon>
        <taxon>Pezizomycotina</taxon>
        <taxon>Dothideomycetes</taxon>
        <taxon>Pleosporomycetidae</taxon>
        <taxon>Pleosporales</taxon>
        <taxon>Massarineae</taxon>
        <taxon>Massarinaceae</taxon>
        <taxon>Massarina</taxon>
    </lineage>
</organism>
<dbReference type="Proteomes" id="UP000799753">
    <property type="component" value="Unassembled WGS sequence"/>
</dbReference>
<protein>
    <submittedName>
        <fullName evidence="1">Uncharacterized protein</fullName>
    </submittedName>
</protein>
<dbReference type="EMBL" id="MU006779">
    <property type="protein sequence ID" value="KAF2643921.1"/>
    <property type="molecule type" value="Genomic_DNA"/>
</dbReference>
<proteinExistence type="predicted"/>
<name>A0A6A6SAP7_9PLEO</name>